<organism evidence="2 3">
    <name type="scientific">Heterorhabditis bacteriophora</name>
    <name type="common">Entomopathogenic nematode worm</name>
    <dbReference type="NCBI Taxonomy" id="37862"/>
    <lineage>
        <taxon>Eukaryota</taxon>
        <taxon>Metazoa</taxon>
        <taxon>Ecdysozoa</taxon>
        <taxon>Nematoda</taxon>
        <taxon>Chromadorea</taxon>
        <taxon>Rhabditida</taxon>
        <taxon>Rhabditina</taxon>
        <taxon>Rhabditomorpha</taxon>
        <taxon>Strongyloidea</taxon>
        <taxon>Heterorhabditidae</taxon>
        <taxon>Heterorhabditis</taxon>
    </lineage>
</organism>
<dbReference type="Proteomes" id="UP000095283">
    <property type="component" value="Unplaced"/>
</dbReference>
<evidence type="ECO:0000313" key="2">
    <source>
        <dbReference type="Proteomes" id="UP000095283"/>
    </source>
</evidence>
<proteinExistence type="predicted"/>
<dbReference type="GO" id="GO:0006744">
    <property type="term" value="P:ubiquinone biosynthetic process"/>
    <property type="evidence" value="ECO:0007669"/>
    <property type="project" value="InterPro"/>
</dbReference>
<sequence>MVAAMAEVTAIEPILDNIRYKMFIYALILCICILYFKKLQLFHLILEFSVKIQAHRHKLLNHHLPWVIEQAKAARLFIAYDWENHWGKTLPELHEELGITSFFQSNQYQT</sequence>
<accession>A0A1I7WTU6</accession>
<dbReference type="Pfam" id="PF05019">
    <property type="entry name" value="Coq4"/>
    <property type="match status" value="1"/>
</dbReference>
<dbReference type="WBParaSite" id="Hba_08637">
    <property type="protein sequence ID" value="Hba_08637"/>
    <property type="gene ID" value="Hba_08637"/>
</dbReference>
<feature type="transmembrane region" description="Helical" evidence="1">
    <location>
        <begin position="18"/>
        <end position="36"/>
    </location>
</feature>
<reference evidence="3" key="1">
    <citation type="submission" date="2016-11" db="UniProtKB">
        <authorList>
            <consortium name="WormBaseParasite"/>
        </authorList>
    </citation>
    <scope>IDENTIFICATION</scope>
</reference>
<keyword evidence="1" id="KW-0472">Membrane</keyword>
<evidence type="ECO:0000256" key="1">
    <source>
        <dbReference type="SAM" id="Phobius"/>
    </source>
</evidence>
<keyword evidence="2" id="KW-1185">Reference proteome</keyword>
<name>A0A1I7WTU6_HETBA</name>
<dbReference type="AlphaFoldDB" id="A0A1I7WTU6"/>
<protein>
    <submittedName>
        <fullName evidence="3">NodB homology domain-containing protein</fullName>
    </submittedName>
</protein>
<keyword evidence="1" id="KW-1133">Transmembrane helix</keyword>
<dbReference type="InterPro" id="IPR007715">
    <property type="entry name" value="Coq4"/>
</dbReference>
<evidence type="ECO:0000313" key="3">
    <source>
        <dbReference type="WBParaSite" id="Hba_08637"/>
    </source>
</evidence>
<keyword evidence="1" id="KW-0812">Transmembrane</keyword>